<name>A0ABQ5EES2_9ASTR</name>
<keyword evidence="3" id="KW-1185">Reference proteome</keyword>
<dbReference type="InterPro" id="IPR054722">
    <property type="entry name" value="PolX-like_BBD"/>
</dbReference>
<evidence type="ECO:0000313" key="3">
    <source>
        <dbReference type="Proteomes" id="UP001151760"/>
    </source>
</evidence>
<evidence type="ECO:0000259" key="1">
    <source>
        <dbReference type="Pfam" id="PF22936"/>
    </source>
</evidence>
<feature type="domain" description="Retrovirus-related Pol polyprotein from transposon TNT 1-94-like beta-barrel" evidence="1">
    <location>
        <begin position="55"/>
        <end position="102"/>
    </location>
</feature>
<evidence type="ECO:0000313" key="2">
    <source>
        <dbReference type="EMBL" id="GJT49327.1"/>
    </source>
</evidence>
<reference evidence="2" key="2">
    <citation type="submission" date="2022-01" db="EMBL/GenBank/DDBJ databases">
        <authorList>
            <person name="Yamashiro T."/>
            <person name="Shiraishi A."/>
            <person name="Satake H."/>
            <person name="Nakayama K."/>
        </authorList>
    </citation>
    <scope>NUCLEOTIDE SEQUENCE</scope>
</reference>
<dbReference type="Pfam" id="PF22936">
    <property type="entry name" value="Pol_BBD"/>
    <property type="match status" value="1"/>
</dbReference>
<organism evidence="2 3">
    <name type="scientific">Tanacetum coccineum</name>
    <dbReference type="NCBI Taxonomy" id="301880"/>
    <lineage>
        <taxon>Eukaryota</taxon>
        <taxon>Viridiplantae</taxon>
        <taxon>Streptophyta</taxon>
        <taxon>Embryophyta</taxon>
        <taxon>Tracheophyta</taxon>
        <taxon>Spermatophyta</taxon>
        <taxon>Magnoliopsida</taxon>
        <taxon>eudicotyledons</taxon>
        <taxon>Gunneridae</taxon>
        <taxon>Pentapetalae</taxon>
        <taxon>asterids</taxon>
        <taxon>campanulids</taxon>
        <taxon>Asterales</taxon>
        <taxon>Asteraceae</taxon>
        <taxon>Asteroideae</taxon>
        <taxon>Anthemideae</taxon>
        <taxon>Anthemidinae</taxon>
        <taxon>Tanacetum</taxon>
    </lineage>
</organism>
<protein>
    <recommendedName>
        <fullName evidence="1">Retrovirus-related Pol polyprotein from transposon TNT 1-94-like beta-barrel domain-containing protein</fullName>
    </recommendedName>
</protein>
<dbReference type="EMBL" id="BQNB010016228">
    <property type="protein sequence ID" value="GJT49327.1"/>
    <property type="molecule type" value="Genomic_DNA"/>
</dbReference>
<accession>A0ABQ5EES2</accession>
<proteinExistence type="predicted"/>
<reference evidence="2" key="1">
    <citation type="journal article" date="2022" name="Int. J. Mol. Sci.">
        <title>Draft Genome of Tanacetum Coccineum: Genomic Comparison of Closely Related Tanacetum-Family Plants.</title>
        <authorList>
            <person name="Yamashiro T."/>
            <person name="Shiraishi A."/>
            <person name="Nakayama K."/>
            <person name="Satake H."/>
        </authorList>
    </citation>
    <scope>NUCLEOTIDE SEQUENCE</scope>
</reference>
<gene>
    <name evidence="2" type="ORF">Tco_0975484</name>
</gene>
<comment type="caution">
    <text evidence="2">The sequence shown here is derived from an EMBL/GenBank/DDBJ whole genome shotgun (WGS) entry which is preliminary data.</text>
</comment>
<dbReference type="Proteomes" id="UP001151760">
    <property type="component" value="Unassembled WGS sequence"/>
</dbReference>
<sequence length="201" mass="22898">MKKPEQEVHLTREMEEQTLLLCVKGEDIPSMVMLNEDKVFPRLHESQNSSNRDMWYLDNGASNHMTGERNMFAELNESVTGRVWFGDGSAVEIKGKGTNYMEGSGSANQSLSSSFDGVSVNDTVPFDTFDDTPMRGTRLLQDIYQRAPMMTEEEVQDQYQQAGLLLLNEEPTTFLEATKETQWMEAMRAEIDSTRRTRHGL</sequence>